<comment type="caution">
    <text evidence="2">The sequence shown here is derived from an EMBL/GenBank/DDBJ whole genome shotgun (WGS) entry which is preliminary data.</text>
</comment>
<protein>
    <submittedName>
        <fullName evidence="2">Retrotransposon protein putative Ty1-copia subclass</fullName>
    </submittedName>
</protein>
<organism evidence="2 3">
    <name type="scientific">Trifolium medium</name>
    <dbReference type="NCBI Taxonomy" id="97028"/>
    <lineage>
        <taxon>Eukaryota</taxon>
        <taxon>Viridiplantae</taxon>
        <taxon>Streptophyta</taxon>
        <taxon>Embryophyta</taxon>
        <taxon>Tracheophyta</taxon>
        <taxon>Spermatophyta</taxon>
        <taxon>Magnoliopsida</taxon>
        <taxon>eudicotyledons</taxon>
        <taxon>Gunneridae</taxon>
        <taxon>Pentapetalae</taxon>
        <taxon>rosids</taxon>
        <taxon>fabids</taxon>
        <taxon>Fabales</taxon>
        <taxon>Fabaceae</taxon>
        <taxon>Papilionoideae</taxon>
        <taxon>50 kb inversion clade</taxon>
        <taxon>NPAAA clade</taxon>
        <taxon>Hologalegina</taxon>
        <taxon>IRL clade</taxon>
        <taxon>Trifolieae</taxon>
        <taxon>Trifolium</taxon>
    </lineage>
</organism>
<dbReference type="AlphaFoldDB" id="A0A392VN39"/>
<dbReference type="EMBL" id="LXQA011204909">
    <property type="protein sequence ID" value="MCI88893.1"/>
    <property type="molecule type" value="Genomic_DNA"/>
</dbReference>
<evidence type="ECO:0000313" key="3">
    <source>
        <dbReference type="Proteomes" id="UP000265520"/>
    </source>
</evidence>
<name>A0A392VN39_9FABA</name>
<feature type="non-terminal residue" evidence="2">
    <location>
        <position position="70"/>
    </location>
</feature>
<proteinExistence type="predicted"/>
<dbReference type="Proteomes" id="UP000265520">
    <property type="component" value="Unassembled WGS sequence"/>
</dbReference>
<evidence type="ECO:0000313" key="2">
    <source>
        <dbReference type="EMBL" id="MCI88893.1"/>
    </source>
</evidence>
<feature type="region of interest" description="Disordered" evidence="1">
    <location>
        <begin position="19"/>
        <end position="41"/>
    </location>
</feature>
<accession>A0A392VN39</accession>
<sequence length="70" mass="8122">WHRNLRIVLKHEKKLYVLDGPVPKETPPTEAPKAERDAHRKHVNDAIEVSCIMLATMTVELQKQHENMEA</sequence>
<keyword evidence="3" id="KW-1185">Reference proteome</keyword>
<evidence type="ECO:0000256" key="1">
    <source>
        <dbReference type="SAM" id="MobiDB-lite"/>
    </source>
</evidence>
<reference evidence="2 3" key="1">
    <citation type="journal article" date="2018" name="Front. Plant Sci.">
        <title>Red Clover (Trifolium pratense) and Zigzag Clover (T. medium) - A Picture of Genomic Similarities and Differences.</title>
        <authorList>
            <person name="Dluhosova J."/>
            <person name="Istvanek J."/>
            <person name="Nedelnik J."/>
            <person name="Repkova J."/>
        </authorList>
    </citation>
    <scope>NUCLEOTIDE SEQUENCE [LARGE SCALE GENOMIC DNA]</scope>
    <source>
        <strain evidence="3">cv. 10/8</strain>
        <tissue evidence="2">Leaf</tissue>
    </source>
</reference>
<feature type="non-terminal residue" evidence="2">
    <location>
        <position position="1"/>
    </location>
</feature>